<dbReference type="AlphaFoldDB" id="A0A3D9B6P8"/>
<name>A0A3D9B6P8_9FLAO</name>
<keyword evidence="1" id="KW-0472">Membrane</keyword>
<evidence type="ECO:0000256" key="1">
    <source>
        <dbReference type="SAM" id="Phobius"/>
    </source>
</evidence>
<feature type="transmembrane region" description="Helical" evidence="1">
    <location>
        <begin position="73"/>
        <end position="94"/>
    </location>
</feature>
<organism evidence="2 3">
    <name type="scientific">Chryseobacterium pennipullorum</name>
    <dbReference type="NCBI Taxonomy" id="2258963"/>
    <lineage>
        <taxon>Bacteria</taxon>
        <taxon>Pseudomonadati</taxon>
        <taxon>Bacteroidota</taxon>
        <taxon>Flavobacteriia</taxon>
        <taxon>Flavobacteriales</taxon>
        <taxon>Weeksellaceae</taxon>
        <taxon>Chryseobacterium group</taxon>
        <taxon>Chryseobacterium</taxon>
    </lineage>
</organism>
<dbReference type="RefSeq" id="WP_115927375.1">
    <property type="nucleotide sequence ID" value="NZ_QNVV01000003.1"/>
</dbReference>
<keyword evidence="1" id="KW-0812">Transmembrane</keyword>
<reference evidence="2 3" key="1">
    <citation type="submission" date="2018-06" db="EMBL/GenBank/DDBJ databases">
        <title>Novel Chryseobacterium species.</title>
        <authorList>
            <person name="Newman J."/>
            <person name="Hugo C."/>
            <person name="Oosthuizen L."/>
            <person name="Charimba G."/>
        </authorList>
    </citation>
    <scope>NUCLEOTIDE SEQUENCE [LARGE SCALE GENOMIC DNA]</scope>
    <source>
        <strain evidence="2 3">7_F195</strain>
    </source>
</reference>
<proteinExistence type="predicted"/>
<dbReference type="OrthoDB" id="1272872at2"/>
<sequence>MKKPFVILLISLFIFVLSLPFVAVYTTNTEVYGLACFLLGWAEMKGGGIAWMANPVLFIAAFFLLGKQLKISAVLSLIAAGLTFCFLSVQTITVDEAGHQYPITGYGAAYFLWIASAFSLFIGNIILLRSPGKTSEPI</sequence>
<dbReference type="EMBL" id="QNVV01000003">
    <property type="protein sequence ID" value="REC49057.1"/>
    <property type="molecule type" value="Genomic_DNA"/>
</dbReference>
<dbReference type="Proteomes" id="UP000256257">
    <property type="component" value="Unassembled WGS sequence"/>
</dbReference>
<gene>
    <name evidence="2" type="ORF">DRF67_05760</name>
</gene>
<keyword evidence="3" id="KW-1185">Reference proteome</keyword>
<protein>
    <submittedName>
        <fullName evidence="2">Uncharacterized protein</fullName>
    </submittedName>
</protein>
<feature type="transmembrane region" description="Helical" evidence="1">
    <location>
        <begin position="48"/>
        <end position="66"/>
    </location>
</feature>
<keyword evidence="1" id="KW-1133">Transmembrane helix</keyword>
<evidence type="ECO:0000313" key="3">
    <source>
        <dbReference type="Proteomes" id="UP000256257"/>
    </source>
</evidence>
<accession>A0A3D9B6P8</accession>
<comment type="caution">
    <text evidence="2">The sequence shown here is derived from an EMBL/GenBank/DDBJ whole genome shotgun (WGS) entry which is preliminary data.</text>
</comment>
<evidence type="ECO:0000313" key="2">
    <source>
        <dbReference type="EMBL" id="REC49057.1"/>
    </source>
</evidence>
<feature type="transmembrane region" description="Helical" evidence="1">
    <location>
        <begin position="106"/>
        <end position="128"/>
    </location>
</feature>